<sequence length="410" mass="48037">MTGKEDMTNIPQWIRAELFENFVKEEFPNFHKISAFKVHSALAPGENYASNMLKVQLDIEMIDGSADKLTFMLKVPNKYEIMQEQWEAWGLFERESQMYNQIVPQFENLYKICGKDLKFGAKFYCLPVSDKHIMLEDLTRRGFKSLKRQDGLDMEHCKSVLKRMAQWHAASAACIQLKDQLTKMRGVLNVRAKDLLHQMFVDAMKGLLKAAKQLPRHQEYFDKLNNLSSNILDKVYLNCQWDESEFNVLNHGDCWSNNIMFQYDSESRLHATYFVDLQVPLYGSPAMDLYYFILSSSKLDLKIAHFDEMIKYYHENLIENLVLLKYEKDLPSLRHIHQMLIKYGIWGIFTVSTIMAAALCEPTELANLDLLMGESEDSEKFKDHMFLNERYLEHLKLIIPWLNSRGGLDY</sequence>
<evidence type="ECO:0000259" key="1">
    <source>
        <dbReference type="SMART" id="SM00587"/>
    </source>
</evidence>
<dbReference type="SUPFAM" id="SSF56112">
    <property type="entry name" value="Protein kinase-like (PK-like)"/>
    <property type="match status" value="1"/>
</dbReference>
<dbReference type="AlphaFoldDB" id="A0A1I8Q8C8"/>
<gene>
    <name evidence="2" type="primary">106087286</name>
</gene>
<dbReference type="Pfam" id="PF02958">
    <property type="entry name" value="EcKL"/>
    <property type="match status" value="1"/>
</dbReference>
<dbReference type="EnsemblMetazoa" id="SCAU014825-RA">
    <property type="protein sequence ID" value="SCAU014825-PA"/>
    <property type="gene ID" value="SCAU014825"/>
</dbReference>
<dbReference type="InterPro" id="IPR011009">
    <property type="entry name" value="Kinase-like_dom_sf"/>
</dbReference>
<dbReference type="OrthoDB" id="191037at2759"/>
<name>A0A1I8Q8C8_STOCA</name>
<reference evidence="2" key="1">
    <citation type="submission" date="2020-05" db="UniProtKB">
        <authorList>
            <consortium name="EnsemblMetazoa"/>
        </authorList>
    </citation>
    <scope>IDENTIFICATION</scope>
    <source>
        <strain evidence="2">USDA</strain>
    </source>
</reference>
<accession>A0A1I8Q8C8</accession>
<feature type="domain" description="CHK kinase-like" evidence="1">
    <location>
        <begin position="133"/>
        <end position="323"/>
    </location>
</feature>
<dbReference type="KEGG" id="scac:106087286"/>
<dbReference type="SMART" id="SM00587">
    <property type="entry name" value="CHK"/>
    <property type="match status" value="1"/>
</dbReference>
<keyword evidence="3" id="KW-1185">Reference proteome</keyword>
<evidence type="ECO:0000313" key="3">
    <source>
        <dbReference type="Proteomes" id="UP000095300"/>
    </source>
</evidence>
<evidence type="ECO:0000313" key="2">
    <source>
        <dbReference type="EnsemblMetazoa" id="SCAU014825-PA"/>
    </source>
</evidence>
<dbReference type="STRING" id="35570.A0A1I8Q8C8"/>
<dbReference type="PANTHER" id="PTHR11012">
    <property type="entry name" value="PROTEIN KINASE-LIKE DOMAIN-CONTAINING"/>
    <property type="match status" value="1"/>
</dbReference>
<protein>
    <recommendedName>
        <fullName evidence="1">CHK kinase-like domain-containing protein</fullName>
    </recommendedName>
</protein>
<organism evidence="2 3">
    <name type="scientific">Stomoxys calcitrans</name>
    <name type="common">Stable fly</name>
    <name type="synonym">Conops calcitrans</name>
    <dbReference type="NCBI Taxonomy" id="35570"/>
    <lineage>
        <taxon>Eukaryota</taxon>
        <taxon>Metazoa</taxon>
        <taxon>Ecdysozoa</taxon>
        <taxon>Arthropoda</taxon>
        <taxon>Hexapoda</taxon>
        <taxon>Insecta</taxon>
        <taxon>Pterygota</taxon>
        <taxon>Neoptera</taxon>
        <taxon>Endopterygota</taxon>
        <taxon>Diptera</taxon>
        <taxon>Brachycera</taxon>
        <taxon>Muscomorpha</taxon>
        <taxon>Muscoidea</taxon>
        <taxon>Muscidae</taxon>
        <taxon>Stomoxys</taxon>
    </lineage>
</organism>
<dbReference type="Proteomes" id="UP000095300">
    <property type="component" value="Unassembled WGS sequence"/>
</dbReference>
<dbReference type="InterPro" id="IPR015897">
    <property type="entry name" value="CHK_kinase-like"/>
</dbReference>
<dbReference type="Gene3D" id="3.90.1200.10">
    <property type="match status" value="1"/>
</dbReference>
<dbReference type="PANTHER" id="PTHR11012:SF6">
    <property type="entry name" value="CHK DOMAIN OV1-RELATED"/>
    <property type="match status" value="1"/>
</dbReference>
<dbReference type="InterPro" id="IPR004119">
    <property type="entry name" value="EcKL"/>
</dbReference>
<dbReference type="VEuPathDB" id="VectorBase:SCAU014825"/>
<proteinExistence type="predicted"/>